<dbReference type="AlphaFoldDB" id="A0A955RIY8"/>
<reference evidence="3" key="2">
    <citation type="journal article" date="2021" name="Microbiome">
        <title>Successional dynamics and alternative stable states in a saline activated sludge microbial community over 9 years.</title>
        <authorList>
            <person name="Wang Y."/>
            <person name="Ye J."/>
            <person name="Ju F."/>
            <person name="Liu L."/>
            <person name="Boyd J.A."/>
            <person name="Deng Y."/>
            <person name="Parks D.H."/>
            <person name="Jiang X."/>
            <person name="Yin X."/>
            <person name="Woodcroft B.J."/>
            <person name="Tyson G.W."/>
            <person name="Hugenholtz P."/>
            <person name="Polz M.F."/>
            <person name="Zhang T."/>
        </authorList>
    </citation>
    <scope>NUCLEOTIDE SEQUENCE</scope>
    <source>
        <strain evidence="3">HKST-UBA14</strain>
    </source>
</reference>
<keyword evidence="1" id="KW-0812">Transmembrane</keyword>
<evidence type="ECO:0000256" key="1">
    <source>
        <dbReference type="SAM" id="Phobius"/>
    </source>
</evidence>
<accession>A0A955RIY8</accession>
<evidence type="ECO:0000313" key="4">
    <source>
        <dbReference type="Proteomes" id="UP000783287"/>
    </source>
</evidence>
<name>A0A955RIY8_9BACT</name>
<proteinExistence type="predicted"/>
<dbReference type="EMBL" id="JAGQLK010000009">
    <property type="protein sequence ID" value="MCA9382874.1"/>
    <property type="molecule type" value="Genomic_DNA"/>
</dbReference>
<sequence>MDKRLLYAALVVLLFGFILGARACGGGSNDPETVATDQTEVTVDQSSCLFNCNADVLVAEEGAEVEVYHNEQSTTFGSNTAQQGEALNNQETTFGGNTASLGAEGSSINLQEGQDLHNEQESSADKGDPPLFGTVPGWLWFGFVIFVMIIIYVVFIRPRQLASQLDQNHGPPPYI</sequence>
<evidence type="ECO:0000256" key="2">
    <source>
        <dbReference type="SAM" id="SignalP"/>
    </source>
</evidence>
<keyword evidence="1" id="KW-0472">Membrane</keyword>
<reference evidence="3" key="1">
    <citation type="submission" date="2020-04" db="EMBL/GenBank/DDBJ databases">
        <authorList>
            <person name="Zhang T."/>
        </authorList>
    </citation>
    <scope>NUCLEOTIDE SEQUENCE</scope>
    <source>
        <strain evidence="3">HKST-UBA14</strain>
    </source>
</reference>
<feature type="transmembrane region" description="Helical" evidence="1">
    <location>
        <begin position="137"/>
        <end position="155"/>
    </location>
</feature>
<keyword evidence="1" id="KW-1133">Transmembrane helix</keyword>
<dbReference type="Proteomes" id="UP000783287">
    <property type="component" value="Unassembled WGS sequence"/>
</dbReference>
<keyword evidence="2" id="KW-0732">Signal</keyword>
<comment type="caution">
    <text evidence="3">The sequence shown here is derived from an EMBL/GenBank/DDBJ whole genome shotgun (WGS) entry which is preliminary data.</text>
</comment>
<evidence type="ECO:0000313" key="3">
    <source>
        <dbReference type="EMBL" id="MCA9382874.1"/>
    </source>
</evidence>
<protein>
    <submittedName>
        <fullName evidence="3">Uncharacterized protein</fullName>
    </submittedName>
</protein>
<feature type="chain" id="PRO_5037418090" evidence="2">
    <location>
        <begin position="24"/>
        <end position="175"/>
    </location>
</feature>
<organism evidence="3 4">
    <name type="scientific">Candidatus Dojkabacteria bacterium</name>
    <dbReference type="NCBI Taxonomy" id="2099670"/>
    <lineage>
        <taxon>Bacteria</taxon>
        <taxon>Candidatus Dojkabacteria</taxon>
    </lineage>
</organism>
<feature type="signal peptide" evidence="2">
    <location>
        <begin position="1"/>
        <end position="23"/>
    </location>
</feature>
<gene>
    <name evidence="3" type="ORF">KC909_00775</name>
</gene>